<feature type="binding site" evidence="7">
    <location>
        <position position="185"/>
    </location>
    <ligand>
        <name>substrate</name>
    </ligand>
</feature>
<evidence type="ECO:0000256" key="7">
    <source>
        <dbReference type="PIRSR" id="PIRSR000915-2"/>
    </source>
</evidence>
<name>A0A0R1LN04_9LACO</name>
<evidence type="ECO:0000256" key="8">
    <source>
        <dbReference type="PIRSR" id="PIRSR000915-3"/>
    </source>
</evidence>
<dbReference type="EMBL" id="AZEE01000030">
    <property type="protein sequence ID" value="KRK97270.1"/>
    <property type="molecule type" value="Genomic_DNA"/>
</dbReference>
<dbReference type="RefSeq" id="WP_056949069.1">
    <property type="nucleotide sequence ID" value="NZ_AZEE01000030.1"/>
</dbReference>
<comment type="cofactor">
    <cofactor evidence="8">
        <name>Mg(2+)</name>
        <dbReference type="ChEBI" id="CHEBI:18420"/>
    </cofactor>
    <text evidence="8">Divalent metal ions. Mg(2+) is the most effective.</text>
</comment>
<evidence type="ECO:0000256" key="3">
    <source>
        <dbReference type="ARBA" id="ARBA00022801"/>
    </source>
</evidence>
<comment type="caution">
    <text evidence="9">The sequence shown here is derived from an EMBL/GenBank/DDBJ whole genome shotgun (WGS) entry which is preliminary data.</text>
</comment>
<keyword evidence="2 5" id="KW-0479">Metal-binding</keyword>
<feature type="active site" description="Proton donor" evidence="6">
    <location>
        <position position="13"/>
    </location>
</feature>
<dbReference type="Gene3D" id="3.40.50.1000">
    <property type="entry name" value="HAD superfamily/HAD-like"/>
    <property type="match status" value="2"/>
</dbReference>
<protein>
    <recommendedName>
        <fullName evidence="5">Acid sugar phosphatase</fullName>
        <ecNumber evidence="5">3.1.3.-</ecNumber>
    </recommendedName>
</protein>
<feature type="active site" description="Nucleophile" evidence="6">
    <location>
        <position position="11"/>
    </location>
</feature>
<organism evidence="9 10">
    <name type="scientific">Secundilactobacillus odoratitofui DSM 19909 = JCM 15043</name>
    <dbReference type="NCBI Taxonomy" id="1423776"/>
    <lineage>
        <taxon>Bacteria</taxon>
        <taxon>Bacillati</taxon>
        <taxon>Bacillota</taxon>
        <taxon>Bacilli</taxon>
        <taxon>Lactobacillales</taxon>
        <taxon>Lactobacillaceae</taxon>
        <taxon>Secundilactobacillus</taxon>
    </lineage>
</organism>
<comment type="similarity">
    <text evidence="1 5">Belongs to the HAD-like hydrolase superfamily. NagD family.</text>
</comment>
<dbReference type="GO" id="GO:0005737">
    <property type="term" value="C:cytoplasm"/>
    <property type="evidence" value="ECO:0007669"/>
    <property type="project" value="TreeGrafter"/>
</dbReference>
<dbReference type="FunFam" id="3.40.50.1000:FF:000053">
    <property type="entry name" value="TIGR01457 family HAD hydrolase"/>
    <property type="match status" value="1"/>
</dbReference>
<dbReference type="OrthoDB" id="9810449at2"/>
<evidence type="ECO:0000256" key="6">
    <source>
        <dbReference type="PIRSR" id="PIRSR000915-1"/>
    </source>
</evidence>
<dbReference type="NCBIfam" id="TIGR01460">
    <property type="entry name" value="HAD-SF-IIA"/>
    <property type="match status" value="1"/>
</dbReference>
<dbReference type="SFLD" id="SFLDG01139">
    <property type="entry name" value="C2.A:_Pyridoxal_Phosphate_Phos"/>
    <property type="match status" value="1"/>
</dbReference>
<sequence length="261" mass="28951">MFKHYDSYFIDLDGTIYAGKRRIPAAKRFIERLQQHHNQFMFVTNNTTKLPADVVANLADNHDIHVTEANVYTAGLATADYVDSIAHPGHKKVYIIGEIGLVQAFLNKGFVLTERNPDFVVVGLDSDVTYHKFEIATLAIRAGAKFIGTNPDSNIPNERGMLPGAGSLVEMVAYTTQQRPVYVGKPEPIIMANALKRSGLRKDQVVMVGDNYKTDITAGLNFGVDTLLVYSGLSTREQVQSQAIAPTYEIDSLDDWELLDE</sequence>
<dbReference type="Pfam" id="PF13344">
    <property type="entry name" value="Hydrolase_6"/>
    <property type="match status" value="1"/>
</dbReference>
<evidence type="ECO:0000256" key="5">
    <source>
        <dbReference type="PIRNR" id="PIRNR000915"/>
    </source>
</evidence>
<evidence type="ECO:0000256" key="4">
    <source>
        <dbReference type="ARBA" id="ARBA00022842"/>
    </source>
</evidence>
<dbReference type="EC" id="3.1.3.-" evidence="5"/>
<feature type="binding site" evidence="8">
    <location>
        <position position="13"/>
    </location>
    <ligand>
        <name>Mg(2+)</name>
        <dbReference type="ChEBI" id="CHEBI:18420"/>
    </ligand>
</feature>
<dbReference type="PIRSF" id="PIRSF000915">
    <property type="entry name" value="PGP-type_phosphatase"/>
    <property type="match status" value="1"/>
</dbReference>
<evidence type="ECO:0000313" key="10">
    <source>
        <dbReference type="Proteomes" id="UP000051160"/>
    </source>
</evidence>
<dbReference type="SFLD" id="SFLDS00003">
    <property type="entry name" value="Haloacid_Dehalogenase"/>
    <property type="match status" value="1"/>
</dbReference>
<keyword evidence="3" id="KW-0378">Hydrolase</keyword>
<dbReference type="InterPro" id="IPR023214">
    <property type="entry name" value="HAD_sf"/>
</dbReference>
<proteinExistence type="inferred from homology"/>
<comment type="function">
    <text evidence="5">Catalyzes the dephosphorylation of 2-6 carbon acid sugars in vitro.</text>
</comment>
<dbReference type="Pfam" id="PF13242">
    <property type="entry name" value="Hydrolase_like"/>
    <property type="match status" value="1"/>
</dbReference>
<feature type="binding site" evidence="8">
    <location>
        <position position="210"/>
    </location>
    <ligand>
        <name>Mg(2+)</name>
        <dbReference type="ChEBI" id="CHEBI:18420"/>
    </ligand>
</feature>
<dbReference type="GO" id="GO:0046872">
    <property type="term" value="F:metal ion binding"/>
    <property type="evidence" value="ECO:0007669"/>
    <property type="project" value="UniProtKB-KW"/>
</dbReference>
<dbReference type="InterPro" id="IPR006357">
    <property type="entry name" value="HAD-SF_hydro_IIA"/>
</dbReference>
<dbReference type="AlphaFoldDB" id="A0A0R1LN04"/>
<keyword evidence="10" id="KW-1185">Reference proteome</keyword>
<keyword evidence="4 5" id="KW-0460">Magnesium</keyword>
<dbReference type="Proteomes" id="UP000051160">
    <property type="component" value="Unassembled WGS sequence"/>
</dbReference>
<dbReference type="PANTHER" id="PTHR19288">
    <property type="entry name" value="4-NITROPHENYLPHOSPHATASE-RELATED"/>
    <property type="match status" value="1"/>
</dbReference>
<feature type="binding site" evidence="8">
    <location>
        <position position="11"/>
    </location>
    <ligand>
        <name>Mg(2+)</name>
        <dbReference type="ChEBI" id="CHEBI:18420"/>
    </ligand>
</feature>
<dbReference type="InterPro" id="IPR036412">
    <property type="entry name" value="HAD-like_sf"/>
</dbReference>
<dbReference type="PATRIC" id="fig|1423776.4.peg.2160"/>
<evidence type="ECO:0000256" key="1">
    <source>
        <dbReference type="ARBA" id="ARBA00006696"/>
    </source>
</evidence>
<dbReference type="PANTHER" id="PTHR19288:SF46">
    <property type="entry name" value="HALOACID DEHALOGENASE-LIKE HYDROLASE DOMAIN-CONTAINING PROTEIN 2"/>
    <property type="match status" value="1"/>
</dbReference>
<evidence type="ECO:0000313" key="9">
    <source>
        <dbReference type="EMBL" id="KRK97270.1"/>
    </source>
</evidence>
<dbReference type="GO" id="GO:0016791">
    <property type="term" value="F:phosphatase activity"/>
    <property type="evidence" value="ECO:0007669"/>
    <property type="project" value="TreeGrafter"/>
</dbReference>
<dbReference type="CDD" id="cd07530">
    <property type="entry name" value="HAD_Pase_UmpH-like"/>
    <property type="match status" value="1"/>
</dbReference>
<dbReference type="SUPFAM" id="SSF56784">
    <property type="entry name" value="HAD-like"/>
    <property type="match status" value="1"/>
</dbReference>
<accession>A0A0R1LN04</accession>
<gene>
    <name evidence="9" type="ORF">FD04_GL002133</name>
</gene>
<dbReference type="NCBIfam" id="TIGR01457">
    <property type="entry name" value="HAD-SF-IIA-hyp2"/>
    <property type="match status" value="1"/>
</dbReference>
<dbReference type="STRING" id="1423776.FD04_GL002133"/>
<evidence type="ECO:0000256" key="2">
    <source>
        <dbReference type="ARBA" id="ARBA00022723"/>
    </source>
</evidence>
<dbReference type="InterPro" id="IPR006354">
    <property type="entry name" value="HAD-SF_hydro_IIA_hyp1"/>
</dbReference>
<reference evidence="9 10" key="1">
    <citation type="journal article" date="2015" name="Genome Announc.">
        <title>Expanding the biotechnology potential of lactobacilli through comparative genomics of 213 strains and associated genera.</title>
        <authorList>
            <person name="Sun Z."/>
            <person name="Harris H.M."/>
            <person name="McCann A."/>
            <person name="Guo C."/>
            <person name="Argimon S."/>
            <person name="Zhang W."/>
            <person name="Yang X."/>
            <person name="Jeffery I.B."/>
            <person name="Cooney J.C."/>
            <person name="Kagawa T.F."/>
            <person name="Liu W."/>
            <person name="Song Y."/>
            <person name="Salvetti E."/>
            <person name="Wrobel A."/>
            <person name="Rasinkangas P."/>
            <person name="Parkhill J."/>
            <person name="Rea M.C."/>
            <person name="O'Sullivan O."/>
            <person name="Ritari J."/>
            <person name="Douillard F.P."/>
            <person name="Paul Ross R."/>
            <person name="Yang R."/>
            <person name="Briner A.E."/>
            <person name="Felis G.E."/>
            <person name="de Vos W.M."/>
            <person name="Barrangou R."/>
            <person name="Klaenhammer T.R."/>
            <person name="Caufield P.W."/>
            <person name="Cui Y."/>
            <person name="Zhang H."/>
            <person name="O'Toole P.W."/>
        </authorList>
    </citation>
    <scope>NUCLEOTIDE SEQUENCE [LARGE SCALE GENOMIC DNA]</scope>
    <source>
        <strain evidence="9 10">DSM 19909</strain>
    </source>
</reference>